<comment type="caution">
    <text evidence="9">The sequence shown here is derived from an EMBL/GenBank/DDBJ whole genome shotgun (WGS) entry which is preliminary data.</text>
</comment>
<evidence type="ECO:0000256" key="3">
    <source>
        <dbReference type="ARBA" id="ARBA00022490"/>
    </source>
</evidence>
<dbReference type="PROSITE" id="PS50988">
    <property type="entry name" value="TROVE"/>
    <property type="match status" value="1"/>
</dbReference>
<keyword evidence="6 9" id="KW-0687">Ribonucleoprotein</keyword>
<evidence type="ECO:0000256" key="4">
    <source>
        <dbReference type="ARBA" id="ARBA00022723"/>
    </source>
</evidence>
<evidence type="ECO:0000256" key="2">
    <source>
        <dbReference type="ARBA" id="ARBA00007814"/>
    </source>
</evidence>
<dbReference type="InterPro" id="IPR008858">
    <property type="entry name" value="TROVE_dom"/>
</dbReference>
<dbReference type="eggNOG" id="COG2304">
    <property type="taxonomic scope" value="Bacteria"/>
</dbReference>
<dbReference type="OrthoDB" id="2986092at2"/>
<dbReference type="GO" id="GO:0005737">
    <property type="term" value="C:cytoplasm"/>
    <property type="evidence" value="ECO:0007669"/>
    <property type="project" value="UniProtKB-SubCell"/>
</dbReference>
<evidence type="ECO:0000313" key="10">
    <source>
        <dbReference type="Proteomes" id="UP000005801"/>
    </source>
</evidence>
<dbReference type="STRING" id="391625.PPSIR1_35977"/>
<dbReference type="SUPFAM" id="SSF140864">
    <property type="entry name" value="TROVE domain-like"/>
    <property type="match status" value="1"/>
</dbReference>
<dbReference type="GO" id="GO:1990904">
    <property type="term" value="C:ribonucleoprotein complex"/>
    <property type="evidence" value="ECO:0007669"/>
    <property type="project" value="UniProtKB-KW"/>
</dbReference>
<dbReference type="AlphaFoldDB" id="A6G1X4"/>
<dbReference type="GO" id="GO:0046872">
    <property type="term" value="F:metal ion binding"/>
    <property type="evidence" value="ECO:0007669"/>
    <property type="project" value="UniProtKB-KW"/>
</dbReference>
<comment type="subcellular location">
    <subcellularLocation>
        <location evidence="1">Cytoplasm</location>
    </subcellularLocation>
</comment>
<dbReference type="PANTHER" id="PTHR14202">
    <property type="entry name" value="60 KDA RIBONUCLEOPROTEIN SSA/RO"/>
    <property type="match status" value="1"/>
</dbReference>
<evidence type="ECO:0000256" key="1">
    <source>
        <dbReference type="ARBA" id="ARBA00004496"/>
    </source>
</evidence>
<dbReference type="InterPro" id="IPR056800">
    <property type="entry name" value="vWA_Ro60"/>
</dbReference>
<dbReference type="Proteomes" id="UP000005801">
    <property type="component" value="Unassembled WGS sequence"/>
</dbReference>
<organism evidence="9 10">
    <name type="scientific">Plesiocystis pacifica SIR-1</name>
    <dbReference type="NCBI Taxonomy" id="391625"/>
    <lineage>
        <taxon>Bacteria</taxon>
        <taxon>Pseudomonadati</taxon>
        <taxon>Myxococcota</taxon>
        <taxon>Polyangia</taxon>
        <taxon>Nannocystales</taxon>
        <taxon>Nannocystaceae</taxon>
        <taxon>Plesiocystis</taxon>
    </lineage>
</organism>
<keyword evidence="5" id="KW-0694">RNA-binding</keyword>
<dbReference type="PANTHER" id="PTHR14202:SF0">
    <property type="entry name" value="RNA-BINDING PROTEIN RO60"/>
    <property type="match status" value="1"/>
</dbReference>
<evidence type="ECO:0000256" key="6">
    <source>
        <dbReference type="ARBA" id="ARBA00023274"/>
    </source>
</evidence>
<dbReference type="InterPro" id="IPR036465">
    <property type="entry name" value="vWFA_dom_sf"/>
</dbReference>
<dbReference type="Pfam" id="PF25045">
    <property type="entry name" value="vWA_Ro60"/>
    <property type="match status" value="1"/>
</dbReference>
<keyword evidence="3" id="KW-0963">Cytoplasm</keyword>
<dbReference type="RefSeq" id="WP_006970723.1">
    <property type="nucleotide sequence ID" value="NZ_ABCS01000013.1"/>
</dbReference>
<evidence type="ECO:0000259" key="8">
    <source>
        <dbReference type="PROSITE" id="PS50988"/>
    </source>
</evidence>
<dbReference type="EMBL" id="ABCS01000013">
    <property type="protein sequence ID" value="EDM80164.1"/>
    <property type="molecule type" value="Genomic_DNA"/>
</dbReference>
<dbReference type="GO" id="GO:0003723">
    <property type="term" value="F:RNA binding"/>
    <property type="evidence" value="ECO:0007669"/>
    <property type="project" value="UniProtKB-KW"/>
</dbReference>
<dbReference type="Pfam" id="PF05731">
    <property type="entry name" value="TROVE"/>
    <property type="match status" value="1"/>
</dbReference>
<name>A6G1X4_9BACT</name>
<sequence length="560" mass="60500">MVLKLSKYFSRRKTPQSEPASPKQARNHAGGYSFTLNDRDRLERFLILGSEGGTYYVGERALSLANAECLVRCLDADGPGTVEAIASLSEAGRAPKNDVAIFALAVASGHADEATRAAALEALPRVCRTGSHLFTFVDNVQHFRGWGRGLRRAVARWYVERDAEALAYQVAKYRQRNGWSHRDVLRKAGGAIGPHAVEHEVVLRWAVDGVEGFDKSRSVRRGGKHGEAKAVNYGRLSREQLPRILAGVEALKACAALTGAKRGREAAKVIADYRLTHEMVPSELKASPLVWEALLPGMPVGALVRSLGKLTQVGVLAPHSEASGLVRARLGDAERLRKARLHPLAVLTALRVYARGKGVRGSLSWKPVSAVVDSLDAAFYTCFDNVRPASKRVLIALDVSGSMGWGEIAGLPGITPAVGSAAMAMVALRTEPEVELTAFSTALQRVSIGKRSSLEDVVNKLARIPMGGTDCAAPMVWATKERVPVDAFYVYTDNETWHGQVHPHQALRTYRERTGIPAKLIVVGMTATKFTIADPDDAGMLDVVGFDSAAPAIMADFTRS</sequence>
<protein>
    <submittedName>
        <fullName evidence="9">Ribonucleoprotein Ro/SS-A-related protein</fullName>
    </submittedName>
</protein>
<feature type="region of interest" description="Disordered" evidence="7">
    <location>
        <begin position="1"/>
        <end position="32"/>
    </location>
</feature>
<evidence type="ECO:0000256" key="7">
    <source>
        <dbReference type="SAM" id="MobiDB-lite"/>
    </source>
</evidence>
<reference evidence="9 10" key="1">
    <citation type="submission" date="2007-06" db="EMBL/GenBank/DDBJ databases">
        <authorList>
            <person name="Shimkets L."/>
            <person name="Ferriera S."/>
            <person name="Johnson J."/>
            <person name="Kravitz S."/>
            <person name="Beeson K."/>
            <person name="Sutton G."/>
            <person name="Rogers Y.-H."/>
            <person name="Friedman R."/>
            <person name="Frazier M."/>
            <person name="Venter J.C."/>
        </authorList>
    </citation>
    <scope>NUCLEOTIDE SEQUENCE [LARGE SCALE GENOMIC DNA]</scope>
    <source>
        <strain evidence="9 10">SIR-1</strain>
    </source>
</reference>
<gene>
    <name evidence="9" type="ORF">PPSIR1_35977</name>
</gene>
<dbReference type="Gene3D" id="3.40.50.410">
    <property type="entry name" value="von Willebrand factor, type A domain"/>
    <property type="match status" value="2"/>
</dbReference>
<proteinExistence type="inferred from homology"/>
<feature type="domain" description="TROVE" evidence="8">
    <location>
        <begin position="25"/>
        <end position="391"/>
    </location>
</feature>
<evidence type="ECO:0000313" key="9">
    <source>
        <dbReference type="EMBL" id="EDM80164.1"/>
    </source>
</evidence>
<keyword evidence="10" id="KW-1185">Reference proteome</keyword>
<keyword evidence="4" id="KW-0479">Metal-binding</keyword>
<dbReference type="InterPro" id="IPR040322">
    <property type="entry name" value="TROVE2"/>
</dbReference>
<dbReference type="InterPro" id="IPR037214">
    <property type="entry name" value="TROVE_dom_sf"/>
</dbReference>
<dbReference type="SUPFAM" id="SSF53300">
    <property type="entry name" value="vWA-like"/>
    <property type="match status" value="1"/>
</dbReference>
<comment type="similarity">
    <text evidence="2">Belongs to the Ro 60 kDa family.</text>
</comment>
<evidence type="ECO:0000256" key="5">
    <source>
        <dbReference type="ARBA" id="ARBA00022884"/>
    </source>
</evidence>
<accession>A6G1X4</accession>